<comment type="caution">
    <text evidence="1">The sequence shown here is derived from an EMBL/GenBank/DDBJ whole genome shotgun (WGS) entry which is preliminary data.</text>
</comment>
<protein>
    <submittedName>
        <fullName evidence="1">Uncharacterized protein</fullName>
    </submittedName>
</protein>
<accession>A0A0L8JK08</accession>
<sequence>MTPATIGFAATPSAGIVSWLLGDRLVSLTGRRALPRSGHVPVIAPARSIWHRTRDVTASDASAPLRSALGRIRR</sequence>
<evidence type="ECO:0000313" key="2">
    <source>
        <dbReference type="Proteomes" id="UP000037023"/>
    </source>
</evidence>
<gene>
    <name evidence="1" type="ORF">ADK34_29980</name>
</gene>
<dbReference type="EMBL" id="LGUP01000373">
    <property type="protein sequence ID" value="KOG13997.1"/>
    <property type="molecule type" value="Genomic_DNA"/>
</dbReference>
<dbReference type="PATRIC" id="fig|1938.6.peg.6422"/>
<evidence type="ECO:0000313" key="1">
    <source>
        <dbReference type="EMBL" id="KOG13997.1"/>
    </source>
</evidence>
<dbReference type="AlphaFoldDB" id="A0A0L8JK08"/>
<dbReference type="Proteomes" id="UP000037023">
    <property type="component" value="Unassembled WGS sequence"/>
</dbReference>
<proteinExistence type="predicted"/>
<name>A0A0L8JK08_STRVR</name>
<organism evidence="1 2">
    <name type="scientific">Streptomyces viridochromogenes</name>
    <dbReference type="NCBI Taxonomy" id="1938"/>
    <lineage>
        <taxon>Bacteria</taxon>
        <taxon>Bacillati</taxon>
        <taxon>Actinomycetota</taxon>
        <taxon>Actinomycetes</taxon>
        <taxon>Kitasatosporales</taxon>
        <taxon>Streptomycetaceae</taxon>
        <taxon>Streptomyces</taxon>
    </lineage>
</organism>
<reference evidence="1 2" key="1">
    <citation type="submission" date="2015-06" db="EMBL/GenBank/DDBJ databases">
        <authorList>
            <person name="Hoefler B.C."/>
            <person name="Straight P.D."/>
        </authorList>
    </citation>
    <scope>NUCLEOTIDE SEQUENCE [LARGE SCALE GENOMIC DNA]</scope>
    <source>
        <strain evidence="1 2">NRRL 3427</strain>
    </source>
</reference>